<organism evidence="1 2">
    <name type="scientific">Treponema primitia (strain ATCC BAA-887 / DSM 12427 / ZAS-2)</name>
    <dbReference type="NCBI Taxonomy" id="545694"/>
    <lineage>
        <taxon>Bacteria</taxon>
        <taxon>Pseudomonadati</taxon>
        <taxon>Spirochaetota</taxon>
        <taxon>Spirochaetia</taxon>
        <taxon>Spirochaetales</taxon>
        <taxon>Treponemataceae</taxon>
        <taxon>Treponema</taxon>
    </lineage>
</organism>
<sequence length="294" mass="35247">MLFLVFNRLETTKKVFESIREKKPLHLYIASDGPRNDHMGEDEVVQSVRDYVLNNIDWDCKIEKLFRDTNLGCGKAISSAITWFFENEEKGIILEDDCLPNQSFFSYCEELLEYYKNDTRIFVISGRNNSGIWNQDRYDYFFSKTPFIWGWATWARAWKYYDINMSDIDEFIKYNNFVRFLGKKLGPRCQNIIYNRIMTERVDTWDYQWSYTLYKNNGLACIPSKNMIKNIGKNLNATHRTIIKKEEPKIYELSFPLKKNNFVIADGIFDKSFWEYNTLVFRIVRKIIKFIFKI</sequence>
<dbReference type="SUPFAM" id="SSF53448">
    <property type="entry name" value="Nucleotide-diphospho-sugar transferases"/>
    <property type="match status" value="1"/>
</dbReference>
<dbReference type="AlphaFoldDB" id="F5YMC7"/>
<dbReference type="STRING" id="545694.TREPR_0196"/>
<protein>
    <submittedName>
        <fullName evidence="1">Methyltransferase FkbM</fullName>
    </submittedName>
</protein>
<dbReference type="EMBL" id="CP001843">
    <property type="protein sequence ID" value="AEF87014.1"/>
    <property type="molecule type" value="Genomic_DNA"/>
</dbReference>
<keyword evidence="1" id="KW-0489">Methyltransferase</keyword>
<dbReference type="GO" id="GO:0032259">
    <property type="term" value="P:methylation"/>
    <property type="evidence" value="ECO:0007669"/>
    <property type="project" value="UniProtKB-KW"/>
</dbReference>
<dbReference type="Proteomes" id="UP000009223">
    <property type="component" value="Chromosome"/>
</dbReference>
<keyword evidence="1" id="KW-0808">Transferase</keyword>
<dbReference type="eggNOG" id="COG1216">
    <property type="taxonomic scope" value="Bacteria"/>
</dbReference>
<proteinExistence type="predicted"/>
<evidence type="ECO:0000313" key="2">
    <source>
        <dbReference type="Proteomes" id="UP000009223"/>
    </source>
</evidence>
<dbReference type="InterPro" id="IPR029044">
    <property type="entry name" value="Nucleotide-diphossugar_trans"/>
</dbReference>
<dbReference type="Gene3D" id="3.90.550.10">
    <property type="entry name" value="Spore Coat Polysaccharide Biosynthesis Protein SpsA, Chain A"/>
    <property type="match status" value="1"/>
</dbReference>
<reference evidence="1 2" key="2">
    <citation type="journal article" date="2011" name="ISME J.">
        <title>RNA-seq reveals cooperative metabolic interactions between two termite-gut spirochete species in co-culture.</title>
        <authorList>
            <person name="Rosenthal A.Z."/>
            <person name="Matson E.G."/>
            <person name="Eldar A."/>
            <person name="Leadbetter J.R."/>
        </authorList>
    </citation>
    <scope>NUCLEOTIDE SEQUENCE [LARGE SCALE GENOMIC DNA]</scope>
    <source>
        <strain evidence="2">ATCC BAA-887 / DSM 12427 / ZAS-2</strain>
    </source>
</reference>
<keyword evidence="2" id="KW-1185">Reference proteome</keyword>
<evidence type="ECO:0000313" key="1">
    <source>
        <dbReference type="EMBL" id="AEF87014.1"/>
    </source>
</evidence>
<dbReference type="KEGG" id="tpi:TREPR_0196"/>
<accession>F5YMC7</accession>
<gene>
    <name evidence="1" type="ordered locus">TREPR_0196</name>
</gene>
<reference evidence="2" key="1">
    <citation type="submission" date="2009-12" db="EMBL/GenBank/DDBJ databases">
        <title>Complete sequence of Treponema primitia strain ZAS-2.</title>
        <authorList>
            <person name="Tetu S.G."/>
            <person name="Matson E."/>
            <person name="Ren Q."/>
            <person name="Seshadri R."/>
            <person name="Elbourne L."/>
            <person name="Hassan K.A."/>
            <person name="Durkin A."/>
            <person name="Radune D."/>
            <person name="Mohamoud Y."/>
            <person name="Shay R."/>
            <person name="Jin S."/>
            <person name="Zhang X."/>
            <person name="Lucey K."/>
            <person name="Ballor N.R."/>
            <person name="Ottesen E."/>
            <person name="Rosenthal R."/>
            <person name="Allen A."/>
            <person name="Leadbetter J.R."/>
            <person name="Paulsen I.T."/>
        </authorList>
    </citation>
    <scope>NUCLEOTIDE SEQUENCE [LARGE SCALE GENOMIC DNA]</scope>
    <source>
        <strain evidence="2">ATCC BAA-887 / DSM 12427 / ZAS-2</strain>
    </source>
</reference>
<name>F5YMC7_TREPZ</name>
<dbReference type="GO" id="GO:0008168">
    <property type="term" value="F:methyltransferase activity"/>
    <property type="evidence" value="ECO:0007669"/>
    <property type="project" value="UniProtKB-KW"/>
</dbReference>
<dbReference type="HOGENOM" id="CLU_054735_0_0_12"/>